<dbReference type="AlphaFoldDB" id="A0A2I0R0L3"/>
<dbReference type="OrthoDB" id="1065544at2"/>
<protein>
    <recommendedName>
        <fullName evidence="1">YtkA-like domain-containing protein</fullName>
    </recommendedName>
</protein>
<feature type="domain" description="YtkA-like" evidence="1">
    <location>
        <begin position="162"/>
        <end position="244"/>
    </location>
</feature>
<dbReference type="InterPro" id="IPR032693">
    <property type="entry name" value="YtkA-like_dom"/>
</dbReference>
<name>A0A2I0R0L3_9FLAO</name>
<dbReference type="EMBL" id="PJNI01000016">
    <property type="protein sequence ID" value="PKR79930.1"/>
    <property type="molecule type" value="Genomic_DNA"/>
</dbReference>
<proteinExistence type="predicted"/>
<keyword evidence="3" id="KW-1185">Reference proteome</keyword>
<dbReference type="Pfam" id="PF13115">
    <property type="entry name" value="YtkA"/>
    <property type="match status" value="1"/>
</dbReference>
<evidence type="ECO:0000313" key="3">
    <source>
        <dbReference type="Proteomes" id="UP000236654"/>
    </source>
</evidence>
<dbReference type="RefSeq" id="WP_101335400.1">
    <property type="nucleotide sequence ID" value="NZ_PJNI01000016.1"/>
</dbReference>
<evidence type="ECO:0000313" key="2">
    <source>
        <dbReference type="EMBL" id="PKR79930.1"/>
    </source>
</evidence>
<organism evidence="2 3">
    <name type="scientific">Brumimicrobium salinarum</name>
    <dbReference type="NCBI Taxonomy" id="2058658"/>
    <lineage>
        <taxon>Bacteria</taxon>
        <taxon>Pseudomonadati</taxon>
        <taxon>Bacteroidota</taxon>
        <taxon>Flavobacteriia</taxon>
        <taxon>Flavobacteriales</taxon>
        <taxon>Crocinitomicaceae</taxon>
        <taxon>Brumimicrobium</taxon>
    </lineage>
</organism>
<reference evidence="2 3" key="1">
    <citation type="submission" date="2017-12" db="EMBL/GenBank/DDBJ databases">
        <title>The draft genome sequence of Brumimicrobium saltpan LHR20.</title>
        <authorList>
            <person name="Do Z.-J."/>
            <person name="Luo H.-R."/>
        </authorList>
    </citation>
    <scope>NUCLEOTIDE SEQUENCE [LARGE SCALE GENOMIC DNA]</scope>
    <source>
        <strain evidence="2 3">LHR20</strain>
    </source>
</reference>
<sequence>MKKIFILALSGVVLLASCKKDKEEETPTSGSEYTLIKKDTTANDLVVELLSKTTTLEIGYSNLFVRVKDFAGNIVDDATVGFMPMMDMGNMQHSSPVEQPEYNPTSKLYEGMVVFTMHSGQGDWELTVMVDGDSVAFPVNVLDSKAGTKYVGSYSGYGANSADKYIVTLVKPFNWKVGMNDFSIMVHKKQTMMDFPAVEDLTIVMDPQMTSMGHGSPNNISPSNAGEGYYNGKVNYTMSGDWRLNFDLIDEGDTIVSGAYIDILF</sequence>
<accession>A0A2I0R0L3</accession>
<evidence type="ECO:0000259" key="1">
    <source>
        <dbReference type="Pfam" id="PF13115"/>
    </source>
</evidence>
<dbReference type="PROSITE" id="PS51257">
    <property type="entry name" value="PROKAR_LIPOPROTEIN"/>
    <property type="match status" value="1"/>
</dbReference>
<gene>
    <name evidence="2" type="ORF">CW751_12670</name>
</gene>
<comment type="caution">
    <text evidence="2">The sequence shown here is derived from an EMBL/GenBank/DDBJ whole genome shotgun (WGS) entry which is preliminary data.</text>
</comment>
<dbReference type="Proteomes" id="UP000236654">
    <property type="component" value="Unassembled WGS sequence"/>
</dbReference>